<proteinExistence type="predicted"/>
<reference evidence="2 3" key="1">
    <citation type="submission" date="2019-12" db="EMBL/GenBank/DDBJ databases">
        <title>Nitratireductor arenosus sp. nov., Isolated from sea sand, Jeju island, South Korea.</title>
        <authorList>
            <person name="Kim W."/>
        </authorList>
    </citation>
    <scope>NUCLEOTIDE SEQUENCE [LARGE SCALE GENOMIC DNA]</scope>
    <source>
        <strain evidence="2 3">CAU 1489</strain>
    </source>
</reference>
<sequence>MACRIARPATAFSEDPSTKDQKRIRDERHLAFIRSLPSIISGAGPCEACHVRYGDPTYRKKTTGKGQKPDDAWAVPMTPEEHRAQHAMSEVQFWNMHRIDPLAVARELYAHTGDREAAVRIIANARKAK</sequence>
<accession>A0A844QNE1</accession>
<dbReference type="Proteomes" id="UP000463224">
    <property type="component" value="Unassembled WGS sequence"/>
</dbReference>
<name>A0A844QNE1_9HYPH</name>
<gene>
    <name evidence="2" type="ORF">GN330_22930</name>
</gene>
<evidence type="ECO:0000313" key="2">
    <source>
        <dbReference type="EMBL" id="MVB00105.1"/>
    </source>
</evidence>
<organism evidence="2 3">
    <name type="scientific">Nitratireductor arenosus</name>
    <dbReference type="NCBI Taxonomy" id="2682096"/>
    <lineage>
        <taxon>Bacteria</taxon>
        <taxon>Pseudomonadati</taxon>
        <taxon>Pseudomonadota</taxon>
        <taxon>Alphaproteobacteria</taxon>
        <taxon>Hyphomicrobiales</taxon>
        <taxon>Phyllobacteriaceae</taxon>
        <taxon>Nitratireductor</taxon>
    </lineage>
</organism>
<comment type="caution">
    <text evidence="2">The sequence shown here is derived from an EMBL/GenBank/DDBJ whole genome shotgun (WGS) entry which is preliminary data.</text>
</comment>
<protein>
    <recommendedName>
        <fullName evidence="4">DUF968 domain-containing protein</fullName>
    </recommendedName>
</protein>
<dbReference type="EMBL" id="WPHG01000010">
    <property type="protein sequence ID" value="MVB00105.1"/>
    <property type="molecule type" value="Genomic_DNA"/>
</dbReference>
<dbReference type="RefSeq" id="WP_156715987.1">
    <property type="nucleotide sequence ID" value="NZ_WPHG01000010.1"/>
</dbReference>
<evidence type="ECO:0008006" key="4">
    <source>
        <dbReference type="Google" id="ProtNLM"/>
    </source>
</evidence>
<keyword evidence="3" id="KW-1185">Reference proteome</keyword>
<evidence type="ECO:0000313" key="3">
    <source>
        <dbReference type="Proteomes" id="UP000463224"/>
    </source>
</evidence>
<feature type="region of interest" description="Disordered" evidence="1">
    <location>
        <begin position="1"/>
        <end position="24"/>
    </location>
</feature>
<evidence type="ECO:0000256" key="1">
    <source>
        <dbReference type="SAM" id="MobiDB-lite"/>
    </source>
</evidence>
<dbReference type="AlphaFoldDB" id="A0A844QNE1"/>